<feature type="chain" id="PRO_5011766276" evidence="1">
    <location>
        <begin position="22"/>
        <end position="147"/>
    </location>
</feature>
<organism evidence="2 3">
    <name type="scientific">Flavobacterium sinopsychrotolerans</name>
    <dbReference type="NCBI Taxonomy" id="604089"/>
    <lineage>
        <taxon>Bacteria</taxon>
        <taxon>Pseudomonadati</taxon>
        <taxon>Bacteroidota</taxon>
        <taxon>Flavobacteriia</taxon>
        <taxon>Flavobacteriales</taxon>
        <taxon>Flavobacteriaceae</taxon>
        <taxon>Flavobacterium</taxon>
    </lineage>
</organism>
<dbReference type="OrthoDB" id="1161684at2"/>
<protein>
    <submittedName>
        <fullName evidence="2">Uncharacterized protein</fullName>
    </submittedName>
</protein>
<keyword evidence="1" id="KW-0732">Signal</keyword>
<dbReference type="RefSeq" id="WP_091166492.1">
    <property type="nucleotide sequence ID" value="NZ_CBCSFM010000004.1"/>
</dbReference>
<dbReference type="Proteomes" id="UP000198657">
    <property type="component" value="Unassembled WGS sequence"/>
</dbReference>
<keyword evidence="3" id="KW-1185">Reference proteome</keyword>
<proteinExistence type="predicted"/>
<dbReference type="STRING" id="604089.SAMN04487942_1105"/>
<dbReference type="AlphaFoldDB" id="A0A1H8JQM8"/>
<reference evidence="3" key="1">
    <citation type="submission" date="2016-10" db="EMBL/GenBank/DDBJ databases">
        <authorList>
            <person name="Varghese N."/>
            <person name="Submissions S."/>
        </authorList>
    </citation>
    <scope>NUCLEOTIDE SEQUENCE [LARGE SCALE GENOMIC DNA]</scope>
    <source>
        <strain evidence="3">CGMCC 1.8704</strain>
    </source>
</reference>
<evidence type="ECO:0000256" key="1">
    <source>
        <dbReference type="SAM" id="SignalP"/>
    </source>
</evidence>
<sequence>MKRKIIFFSLFFLLVAGTVSAQNKNLPKSIISTTASIRQYYDQKELNGMQKGELLELYIERIKVLVKILPYVALATKPGVTMADLGIPDDSDHRKSLDLQSESTASFLNTTVDFQRKMMPYSDKNNLIASILFYQNTLKELHVFNEL</sequence>
<evidence type="ECO:0000313" key="3">
    <source>
        <dbReference type="Proteomes" id="UP000198657"/>
    </source>
</evidence>
<dbReference type="EMBL" id="FODN01000001">
    <property type="protein sequence ID" value="SEN83002.1"/>
    <property type="molecule type" value="Genomic_DNA"/>
</dbReference>
<gene>
    <name evidence="2" type="ORF">SAMN04487942_1105</name>
</gene>
<name>A0A1H8JQM8_9FLAO</name>
<evidence type="ECO:0000313" key="2">
    <source>
        <dbReference type="EMBL" id="SEN83002.1"/>
    </source>
</evidence>
<accession>A0A1H8JQM8</accession>
<feature type="signal peptide" evidence="1">
    <location>
        <begin position="1"/>
        <end position="21"/>
    </location>
</feature>